<dbReference type="Proteomes" id="UP001190466">
    <property type="component" value="Chromosome"/>
</dbReference>
<dbReference type="NCBIfam" id="TIGR00996">
    <property type="entry name" value="Mtu_fam_mce"/>
    <property type="match status" value="1"/>
</dbReference>
<protein>
    <submittedName>
        <fullName evidence="5">MlaD family protein</fullName>
    </submittedName>
</protein>
<evidence type="ECO:0000259" key="4">
    <source>
        <dbReference type="Pfam" id="PF11887"/>
    </source>
</evidence>
<evidence type="ECO:0000256" key="1">
    <source>
        <dbReference type="SAM" id="MobiDB-lite"/>
    </source>
</evidence>
<dbReference type="RefSeq" id="WP_316515643.1">
    <property type="nucleotide sequence ID" value="NZ_OY726395.1"/>
</dbReference>
<feature type="region of interest" description="Disordered" evidence="1">
    <location>
        <begin position="427"/>
        <end position="513"/>
    </location>
</feature>
<keyword evidence="2" id="KW-0812">Transmembrane</keyword>
<keyword evidence="2" id="KW-0472">Membrane</keyword>
<feature type="domain" description="Mce/MlaD" evidence="3">
    <location>
        <begin position="40"/>
        <end position="113"/>
    </location>
</feature>
<proteinExistence type="predicted"/>
<dbReference type="InterPro" id="IPR005693">
    <property type="entry name" value="Mce"/>
</dbReference>
<keyword evidence="2" id="KW-1133">Transmembrane helix</keyword>
<dbReference type="Pfam" id="PF02470">
    <property type="entry name" value="MlaD"/>
    <property type="match status" value="1"/>
</dbReference>
<sequence>MLTRFVRTQLILFTIASIVGVAVMLFAYMQLPTLLGVGRLTVTMNLPATGGLYQFSNVTYRGSQIGKVTSVELTETGARATLSLDRSPKIPADLQAQVLSMSAVGEQYVDLQPRTDSGPYLENGAVIAMEDTTIPQEVGPMLDQVSALMDTIPKDQLSHLLDETFEAFNGTGYDFGSLLDSASTITRDANAISDRTRALIDDSRPFLEAQEQTTDSTRTWGRSLAGITEQLSNNDPEFRAVLANGPGFAQETSRLLDQVKPTLPVLLANMTTIGQVGVTYNASIEQLLVLLPPYVAQIQTYAPINNPAGMPNGDFSLGLGDPNSCTVGFLPPSAWRSPSDTEVVDTPDDIYCKLPQDSPIAVRGARNYPCMAHPGKRAPTVELCNDPEGFKPLATRQHSLGPYPIDPNLIAQGVRPDSRALADSQIFGPVEGTPLPAGVAAPPPPAPLSPPNAPPPNFAGTGPGPLLPGQPMYLEPPVTPPAPPQIHNPATTPDDPAHAPHATQVPLPPGVAPGQLPMPPGVEEIPNSGTPAIPQASPSSFGDKAAGGPSVAVAKYNPRTGEYMGSDGALYQQANLAKTPTSWTDLMPT</sequence>
<dbReference type="PANTHER" id="PTHR33371">
    <property type="entry name" value="INTERMEMBRANE PHOSPHOLIPID TRANSPORT SYSTEM BINDING PROTEIN MLAD-RELATED"/>
    <property type="match status" value="1"/>
</dbReference>
<accession>A0ABN9NWM0</accession>
<dbReference type="EMBL" id="OY726395">
    <property type="protein sequence ID" value="CAJ1581278.1"/>
    <property type="molecule type" value="Genomic_DNA"/>
</dbReference>
<evidence type="ECO:0000256" key="2">
    <source>
        <dbReference type="SAM" id="Phobius"/>
    </source>
</evidence>
<dbReference type="PANTHER" id="PTHR33371:SF16">
    <property type="entry name" value="MCE-FAMILY PROTEIN MCE3F"/>
    <property type="match status" value="1"/>
</dbReference>
<dbReference type="Pfam" id="PF11887">
    <property type="entry name" value="Mce4_CUP1"/>
    <property type="match status" value="1"/>
</dbReference>
<evidence type="ECO:0000313" key="6">
    <source>
        <dbReference type="Proteomes" id="UP001190466"/>
    </source>
</evidence>
<reference evidence="5 6" key="1">
    <citation type="submission" date="2023-08" db="EMBL/GenBank/DDBJ databases">
        <authorList>
            <person name="Folkvardsen B D."/>
            <person name="Norman A."/>
        </authorList>
    </citation>
    <scope>NUCLEOTIDE SEQUENCE [LARGE SCALE GENOMIC DNA]</scope>
    <source>
        <strain evidence="5 6">Mu0050</strain>
    </source>
</reference>
<feature type="compositionally biased region" description="Pro residues" evidence="1">
    <location>
        <begin position="477"/>
        <end position="486"/>
    </location>
</feature>
<evidence type="ECO:0000259" key="3">
    <source>
        <dbReference type="Pfam" id="PF02470"/>
    </source>
</evidence>
<feature type="transmembrane region" description="Helical" evidence="2">
    <location>
        <begin position="12"/>
        <end position="31"/>
    </location>
</feature>
<keyword evidence="6" id="KW-1185">Reference proteome</keyword>
<dbReference type="InterPro" id="IPR024516">
    <property type="entry name" value="Mce_C"/>
</dbReference>
<feature type="compositionally biased region" description="Pro residues" evidence="1">
    <location>
        <begin position="441"/>
        <end position="457"/>
    </location>
</feature>
<dbReference type="InterPro" id="IPR003399">
    <property type="entry name" value="Mce/MlaD"/>
</dbReference>
<evidence type="ECO:0000313" key="5">
    <source>
        <dbReference type="EMBL" id="CAJ1581278.1"/>
    </source>
</evidence>
<name>A0ABN9NWM0_9MYCO</name>
<dbReference type="InterPro" id="IPR052336">
    <property type="entry name" value="MlaD_Phospholipid_Transporter"/>
</dbReference>
<gene>
    <name evidence="5" type="ORF">MU0050_001477</name>
</gene>
<organism evidence="5 6">
    <name type="scientific">[Mycobacterium] wendilense</name>
    <dbReference type="NCBI Taxonomy" id="3064284"/>
    <lineage>
        <taxon>Bacteria</taxon>
        <taxon>Bacillati</taxon>
        <taxon>Actinomycetota</taxon>
        <taxon>Actinomycetes</taxon>
        <taxon>Mycobacteriales</taxon>
        <taxon>Mycobacteriaceae</taxon>
        <taxon>Mycolicibacter</taxon>
    </lineage>
</organism>
<feature type="compositionally biased region" description="Low complexity" evidence="1">
    <location>
        <begin position="489"/>
        <end position="503"/>
    </location>
</feature>
<feature type="domain" description="Mammalian cell entry C-terminal" evidence="4">
    <location>
        <begin position="120"/>
        <end position="288"/>
    </location>
</feature>